<evidence type="ECO:0000313" key="3">
    <source>
        <dbReference type="Proteomes" id="UP000621454"/>
    </source>
</evidence>
<proteinExistence type="predicted"/>
<organism evidence="2 3">
    <name type="scientific">Gordonia jinhuaensis</name>
    <dbReference type="NCBI Taxonomy" id="1517702"/>
    <lineage>
        <taxon>Bacteria</taxon>
        <taxon>Bacillati</taxon>
        <taxon>Actinomycetota</taxon>
        <taxon>Actinomycetes</taxon>
        <taxon>Mycobacteriales</taxon>
        <taxon>Gordoniaceae</taxon>
        <taxon>Gordonia</taxon>
    </lineage>
</organism>
<dbReference type="EMBL" id="BMGC01000018">
    <property type="protein sequence ID" value="GGB36511.1"/>
    <property type="molecule type" value="Genomic_DNA"/>
</dbReference>
<evidence type="ECO:0000313" key="2">
    <source>
        <dbReference type="EMBL" id="GGB36511.1"/>
    </source>
</evidence>
<comment type="caution">
    <text evidence="2">The sequence shown here is derived from an EMBL/GenBank/DDBJ whole genome shotgun (WGS) entry which is preliminary data.</text>
</comment>
<dbReference type="AlphaFoldDB" id="A0A916TA19"/>
<feature type="region of interest" description="Disordered" evidence="1">
    <location>
        <begin position="1"/>
        <end position="23"/>
    </location>
</feature>
<sequence length="137" mass="14914">MTACSTPSTPAPSSSSARVTSNINGPYQLPDNIGTTFRWTSAPGIDLLSPIAVVTRAFIESDYIKTISQFRGAYPGWYRVVAGPPGFMESATPGTVTVDGTVYHRLQKAQRLRHNEWTTVTCTYPDEATTTRQPDGK</sequence>
<feature type="compositionally biased region" description="Low complexity" evidence="1">
    <location>
        <begin position="1"/>
        <end position="17"/>
    </location>
</feature>
<name>A0A916TA19_9ACTN</name>
<accession>A0A916TA19</accession>
<gene>
    <name evidence="2" type="ORF">GCM10011489_25520</name>
</gene>
<reference evidence="2" key="2">
    <citation type="submission" date="2020-09" db="EMBL/GenBank/DDBJ databases">
        <authorList>
            <person name="Sun Q."/>
            <person name="Zhou Y."/>
        </authorList>
    </citation>
    <scope>NUCLEOTIDE SEQUENCE</scope>
    <source>
        <strain evidence="2">CGMCC 1.12827</strain>
    </source>
</reference>
<keyword evidence="3" id="KW-1185">Reference proteome</keyword>
<dbReference type="Proteomes" id="UP000621454">
    <property type="component" value="Unassembled WGS sequence"/>
</dbReference>
<evidence type="ECO:0000256" key="1">
    <source>
        <dbReference type="SAM" id="MobiDB-lite"/>
    </source>
</evidence>
<reference evidence="2" key="1">
    <citation type="journal article" date="2014" name="Int. J. Syst. Evol. Microbiol.">
        <title>Complete genome sequence of Corynebacterium casei LMG S-19264T (=DSM 44701T), isolated from a smear-ripened cheese.</title>
        <authorList>
            <consortium name="US DOE Joint Genome Institute (JGI-PGF)"/>
            <person name="Walter F."/>
            <person name="Albersmeier A."/>
            <person name="Kalinowski J."/>
            <person name="Ruckert C."/>
        </authorList>
    </citation>
    <scope>NUCLEOTIDE SEQUENCE</scope>
    <source>
        <strain evidence="2">CGMCC 1.12827</strain>
    </source>
</reference>
<protein>
    <submittedName>
        <fullName evidence="2">Uncharacterized protein</fullName>
    </submittedName>
</protein>